<dbReference type="GeneID" id="10838513"/>
<organism evidence="3 4">
    <name type="scientific">Pyrococcus yayanosii (strain CH1 / JCM 16557)</name>
    <dbReference type="NCBI Taxonomy" id="529709"/>
    <lineage>
        <taxon>Archaea</taxon>
        <taxon>Methanobacteriati</taxon>
        <taxon>Methanobacteriota</taxon>
        <taxon>Thermococci</taxon>
        <taxon>Thermococcales</taxon>
        <taxon>Thermococcaceae</taxon>
        <taxon>Pyrococcus</taxon>
    </lineage>
</organism>
<dbReference type="eggNOG" id="arCOG03828">
    <property type="taxonomic scope" value="Archaea"/>
</dbReference>
<dbReference type="OrthoDB" id="331021at2157"/>
<sequence>MILPLSSAGLMSSPSSMILGNDRRTWIIEFLQKNGKEAEISELVDYITKIEGNTSRRHRKSVYVSLVQTHLPKLKREGIVEIKRGTIRLLQVPDDVNAYIVVRKKKNIWAMAYALLASISLIGAALKVNPEGVMISLAFLALSLFHWAKTSHA</sequence>
<dbReference type="Proteomes" id="UP000008386">
    <property type="component" value="Chromosome"/>
</dbReference>
<keyword evidence="1" id="KW-1133">Transmembrane helix</keyword>
<dbReference type="Pfam" id="PF24035">
    <property type="entry name" value="DUF7344"/>
    <property type="match status" value="1"/>
</dbReference>
<dbReference type="InterPro" id="IPR055768">
    <property type="entry name" value="DUF7344"/>
</dbReference>
<dbReference type="KEGG" id="pya:PYCH_12250"/>
<keyword evidence="1" id="KW-0472">Membrane</keyword>
<evidence type="ECO:0000256" key="1">
    <source>
        <dbReference type="SAM" id="Phobius"/>
    </source>
</evidence>
<dbReference type="HOGENOM" id="CLU_093378_2_0_2"/>
<dbReference type="RefSeq" id="WP_013905959.1">
    <property type="nucleotide sequence ID" value="NC_015680.1"/>
</dbReference>
<evidence type="ECO:0000313" key="4">
    <source>
        <dbReference type="Proteomes" id="UP000008386"/>
    </source>
</evidence>
<protein>
    <recommendedName>
        <fullName evidence="2">DUF7344 domain-containing protein</fullName>
    </recommendedName>
</protein>
<dbReference type="EMBL" id="CP002779">
    <property type="protein sequence ID" value="AEH24903.1"/>
    <property type="molecule type" value="Genomic_DNA"/>
</dbReference>
<feature type="transmembrane region" description="Helical" evidence="1">
    <location>
        <begin position="108"/>
        <end position="126"/>
    </location>
</feature>
<reference evidence="3 4" key="1">
    <citation type="journal article" date="2011" name="J. Bacteriol.">
        <title>Complete genome sequence of the obligate piezophilic hyperthermophilic archaeon Pyrococcus yayanosii CH1.</title>
        <authorList>
            <person name="Jun X."/>
            <person name="Lupeng L."/>
            <person name="Minjuan X."/>
            <person name="Oger P."/>
            <person name="Fengping W."/>
            <person name="Jebbar M."/>
            <person name="Xiang X."/>
        </authorList>
    </citation>
    <scope>NUCLEOTIDE SEQUENCE [LARGE SCALE GENOMIC DNA]</scope>
    <source>
        <strain evidence="4">CH1 / JCM 16557</strain>
    </source>
</reference>
<dbReference type="STRING" id="529709.PYCH_12250"/>
<keyword evidence="4" id="KW-1185">Reference proteome</keyword>
<name>F8AF75_PYRYC</name>
<gene>
    <name evidence="3" type="ordered locus">PYCH_12250</name>
</gene>
<feature type="transmembrane region" description="Helical" evidence="1">
    <location>
        <begin position="132"/>
        <end position="148"/>
    </location>
</feature>
<evidence type="ECO:0000259" key="2">
    <source>
        <dbReference type="Pfam" id="PF24035"/>
    </source>
</evidence>
<proteinExistence type="predicted"/>
<accession>F8AF75</accession>
<feature type="domain" description="DUF7344" evidence="2">
    <location>
        <begin position="18"/>
        <end position="84"/>
    </location>
</feature>
<keyword evidence="1" id="KW-0812">Transmembrane</keyword>
<dbReference type="AlphaFoldDB" id="F8AF75"/>
<evidence type="ECO:0000313" key="3">
    <source>
        <dbReference type="EMBL" id="AEH24903.1"/>
    </source>
</evidence>